<evidence type="ECO:0000256" key="5">
    <source>
        <dbReference type="ARBA" id="ARBA00023235"/>
    </source>
</evidence>
<dbReference type="RefSeq" id="WP_136409539.1">
    <property type="nucleotide sequence ID" value="NZ_CP039393.1"/>
</dbReference>
<dbReference type="GO" id="GO:0005829">
    <property type="term" value="C:cytosol"/>
    <property type="evidence" value="ECO:0007669"/>
    <property type="project" value="TreeGrafter"/>
</dbReference>
<dbReference type="PANTHER" id="PTHR11070">
    <property type="entry name" value="UVRD / RECB / PCRA DNA HELICASE FAMILY MEMBER"/>
    <property type="match status" value="1"/>
</dbReference>
<organism evidence="12 13">
    <name type="scientific">Muribaculum gordoncarteri</name>
    <dbReference type="NCBI Taxonomy" id="2530390"/>
    <lineage>
        <taxon>Bacteria</taxon>
        <taxon>Pseudomonadati</taxon>
        <taxon>Bacteroidota</taxon>
        <taxon>Bacteroidia</taxon>
        <taxon>Bacteroidales</taxon>
        <taxon>Muribaculaceae</taxon>
        <taxon>Muribaculum</taxon>
    </lineage>
</organism>
<evidence type="ECO:0000256" key="7">
    <source>
        <dbReference type="ARBA" id="ARBA00034808"/>
    </source>
</evidence>
<evidence type="ECO:0000256" key="4">
    <source>
        <dbReference type="ARBA" id="ARBA00022840"/>
    </source>
</evidence>
<dbReference type="Proteomes" id="UP000297031">
    <property type="component" value="Chromosome"/>
</dbReference>
<sequence>MLNIHKASAGSGKTYTLTYNYIKLLLGVGDEQGNYRLASDRKRHRAILAITFTNKATDEMKRRIVQQLAMLAHVDAVKGGRSDYEARLCDELGCDSTQLANAARDALFSLLGDYSFFNVSTIDAFFQTVLRTFAREAELTGNYEVELNEKNAIAIGVSEMLSSINRATPEESRRSGDMRMLIAWLEQYMLSKIEAGETYNIFNRGSRFNGELVDFVNSALSEVYKLNAKEIQDYLADKNKISEFAKKLNSEITEIPKVISSEATRVCEAIEREGLAGSVNYHLMNRLREWSIGGVRDLNMTVIKAAANPDARYKVRQAQLFSADLDDAIGRLLNDCIALTKRYNTYKLMRANVYNLGLIGDIVHHALEVQKENNSIVLSDTNDILRRIINQEEAPFIYERMGVRLRHFLIDEFQDTSRLQWINLGALVRESLSTGNDNLIIGDEKQSIYRFRNSDPKLLSYDVPKEFERDSRLFGDSVEENTNWRSAREIVQFNNTLFTALMSRIELKEVVDHYAGVVQNIAKKEMKGYVKAIPCGDDALDDMVEEIKRQLKQGYRQGDIAVLVHKWTQGSAVIERLLEAKLEDEELRNLRVLSDDSLAISAAPSVRKIVSVLRFIDARQPLDGETPTPQQLIARLVNRYEYFSSEGDDAACALERAFVDDTPDELAMEAADMTCINLPSLVERIIGRYVDADTLSRENVYVCAFQDMVIDFCSHADADIHSFIKWWDATGCSSKLSTPASLDAIKVMTIHKSKGLEFPCVHIPFCGLPHNRQSDIAWFGTRNAEGSLIDDFVRDGFDKDCVPPFVPLSVGKALEGTMFDSRYKEIVSEKYVDRLNLLYVACTRAVNELMFYYTPVKKIKSEQLDGTSLPTTDFLLANAFSVADAAFCSNNEPLPGLLAPLKNHVDSCDLFEFGEAVDHKAEERKEPMVEMPAYYSYDNEGIWEMSRIEDLEDMERPRRRGIVLHSIMSGVRNRSDVERAVRRRAARGFIDDDEIDGYIAELSEALSDERVDEWFEGYRRLLRESTIAVPTGDGVRNYRPDRVVWTSQGTIDVIDYKFGEEEPSGYIRQVKGYMRLISKIYPDVEVRGFLWYPLQKRITRV</sequence>
<feature type="domain" description="UvrD-like helicase ATP-binding" evidence="10">
    <location>
        <begin position="1"/>
        <end position="487"/>
    </location>
</feature>
<dbReference type="PROSITE" id="PS51217">
    <property type="entry name" value="UVRD_HELICASE_CTER"/>
    <property type="match status" value="1"/>
</dbReference>
<dbReference type="GO" id="GO:0005524">
    <property type="term" value="F:ATP binding"/>
    <property type="evidence" value="ECO:0007669"/>
    <property type="project" value="UniProtKB-UniRule"/>
</dbReference>
<dbReference type="InterPro" id="IPR014017">
    <property type="entry name" value="DNA_helicase_UvrD-like_C"/>
</dbReference>
<dbReference type="GO" id="GO:0016887">
    <property type="term" value="F:ATP hydrolysis activity"/>
    <property type="evidence" value="ECO:0007669"/>
    <property type="project" value="RHEA"/>
</dbReference>
<dbReference type="GO" id="GO:0043138">
    <property type="term" value="F:3'-5' DNA helicase activity"/>
    <property type="evidence" value="ECO:0007669"/>
    <property type="project" value="UniProtKB-EC"/>
</dbReference>
<evidence type="ECO:0000256" key="6">
    <source>
        <dbReference type="ARBA" id="ARBA00034617"/>
    </source>
</evidence>
<keyword evidence="1 9" id="KW-0547">Nucleotide-binding</keyword>
<dbReference type="Pfam" id="PF00580">
    <property type="entry name" value="UvrD-helicase"/>
    <property type="match status" value="1"/>
</dbReference>
<dbReference type="OrthoDB" id="9810135at2"/>
<gene>
    <name evidence="12" type="ORF">E7746_00845</name>
</gene>
<keyword evidence="4 9" id="KW-0067">ATP-binding</keyword>
<evidence type="ECO:0000313" key="12">
    <source>
        <dbReference type="EMBL" id="QCD34530.1"/>
    </source>
</evidence>
<dbReference type="Pfam" id="PF13361">
    <property type="entry name" value="UvrD_C"/>
    <property type="match status" value="1"/>
</dbReference>
<keyword evidence="3 9" id="KW-0347">Helicase</keyword>
<reference evidence="12 13" key="1">
    <citation type="submission" date="2019-02" db="EMBL/GenBank/DDBJ databases">
        <title>Isolation and identification of novel species under the genus Muribaculum.</title>
        <authorList>
            <person name="Miyake S."/>
            <person name="Ding Y."/>
            <person name="Low A."/>
            <person name="Soh M."/>
            <person name="Seedorf H."/>
        </authorList>
    </citation>
    <scope>NUCLEOTIDE SEQUENCE [LARGE SCALE GENOMIC DNA]</scope>
    <source>
        <strain evidence="12 13">TLL-A4</strain>
    </source>
</reference>
<evidence type="ECO:0000313" key="13">
    <source>
        <dbReference type="Proteomes" id="UP000297031"/>
    </source>
</evidence>
<feature type="domain" description="UvrD-like helicase C-terminal" evidence="11">
    <location>
        <begin position="488"/>
        <end position="755"/>
    </location>
</feature>
<proteinExistence type="predicted"/>
<evidence type="ECO:0000256" key="8">
    <source>
        <dbReference type="ARBA" id="ARBA00048988"/>
    </source>
</evidence>
<dbReference type="Gene3D" id="3.40.50.300">
    <property type="entry name" value="P-loop containing nucleotide triphosphate hydrolases"/>
    <property type="match status" value="4"/>
</dbReference>
<evidence type="ECO:0000256" key="9">
    <source>
        <dbReference type="PROSITE-ProRule" id="PRU00560"/>
    </source>
</evidence>
<dbReference type="GO" id="GO:0000725">
    <property type="term" value="P:recombinational repair"/>
    <property type="evidence" value="ECO:0007669"/>
    <property type="project" value="TreeGrafter"/>
</dbReference>
<evidence type="ECO:0000259" key="11">
    <source>
        <dbReference type="PROSITE" id="PS51217"/>
    </source>
</evidence>
<dbReference type="EMBL" id="CP039393">
    <property type="protein sequence ID" value="QCD34530.1"/>
    <property type="molecule type" value="Genomic_DNA"/>
</dbReference>
<name>A0A4P7VAS9_9BACT</name>
<dbReference type="KEGG" id="mgod:E7746_00845"/>
<keyword evidence="5" id="KW-0413">Isomerase</keyword>
<dbReference type="PANTHER" id="PTHR11070:SF67">
    <property type="entry name" value="DNA 3'-5' HELICASE"/>
    <property type="match status" value="1"/>
</dbReference>
<evidence type="ECO:0000256" key="2">
    <source>
        <dbReference type="ARBA" id="ARBA00022801"/>
    </source>
</evidence>
<dbReference type="GO" id="GO:0003677">
    <property type="term" value="F:DNA binding"/>
    <property type="evidence" value="ECO:0007669"/>
    <property type="project" value="InterPro"/>
</dbReference>
<keyword evidence="13" id="KW-1185">Reference proteome</keyword>
<evidence type="ECO:0000259" key="10">
    <source>
        <dbReference type="PROSITE" id="PS51198"/>
    </source>
</evidence>
<evidence type="ECO:0000256" key="3">
    <source>
        <dbReference type="ARBA" id="ARBA00022806"/>
    </source>
</evidence>
<dbReference type="PROSITE" id="PS51198">
    <property type="entry name" value="UVRD_HELICASE_ATP_BIND"/>
    <property type="match status" value="1"/>
</dbReference>
<dbReference type="InterPro" id="IPR000212">
    <property type="entry name" value="DNA_helicase_UvrD/REP"/>
</dbReference>
<dbReference type="SUPFAM" id="SSF52540">
    <property type="entry name" value="P-loop containing nucleoside triphosphate hydrolases"/>
    <property type="match status" value="1"/>
</dbReference>
<evidence type="ECO:0000256" key="1">
    <source>
        <dbReference type="ARBA" id="ARBA00022741"/>
    </source>
</evidence>
<dbReference type="InterPro" id="IPR014016">
    <property type="entry name" value="UvrD-like_ATP-bd"/>
</dbReference>
<accession>A0A4P7VAS9</accession>
<dbReference type="AlphaFoldDB" id="A0A4P7VAS9"/>
<keyword evidence="2 9" id="KW-0378">Hydrolase</keyword>
<feature type="binding site" evidence="9">
    <location>
        <begin position="7"/>
        <end position="14"/>
    </location>
    <ligand>
        <name>ATP</name>
        <dbReference type="ChEBI" id="CHEBI:30616"/>
    </ligand>
</feature>
<comment type="catalytic activity">
    <reaction evidence="6">
        <text>Couples ATP hydrolysis with the unwinding of duplex DNA by translocating in the 3'-5' direction.</text>
        <dbReference type="EC" id="5.6.2.4"/>
    </reaction>
</comment>
<dbReference type="EC" id="5.6.2.4" evidence="7"/>
<protein>
    <recommendedName>
        <fullName evidence="7">DNA 3'-5' helicase</fullName>
        <ecNumber evidence="7">5.6.2.4</ecNumber>
    </recommendedName>
</protein>
<comment type="catalytic activity">
    <reaction evidence="8">
        <text>ATP + H2O = ADP + phosphate + H(+)</text>
        <dbReference type="Rhea" id="RHEA:13065"/>
        <dbReference type="ChEBI" id="CHEBI:15377"/>
        <dbReference type="ChEBI" id="CHEBI:15378"/>
        <dbReference type="ChEBI" id="CHEBI:30616"/>
        <dbReference type="ChEBI" id="CHEBI:43474"/>
        <dbReference type="ChEBI" id="CHEBI:456216"/>
        <dbReference type="EC" id="5.6.2.4"/>
    </reaction>
</comment>
<dbReference type="InterPro" id="IPR027417">
    <property type="entry name" value="P-loop_NTPase"/>
</dbReference>